<dbReference type="InterPro" id="IPR036412">
    <property type="entry name" value="HAD-like_sf"/>
</dbReference>
<proteinExistence type="predicted"/>
<dbReference type="Pfam" id="PF13242">
    <property type="entry name" value="Hydrolase_like"/>
    <property type="match status" value="1"/>
</dbReference>
<dbReference type="AlphaFoldDB" id="A0A7Z8ZZ06"/>
<dbReference type="Gene3D" id="3.40.50.1000">
    <property type="entry name" value="HAD superfamily/HAD-like"/>
    <property type="match status" value="1"/>
</dbReference>
<keyword evidence="1" id="KW-0378">Hydrolase</keyword>
<evidence type="ECO:0000313" key="1">
    <source>
        <dbReference type="EMBL" id="VEF09970.1"/>
    </source>
</evidence>
<dbReference type="NCBIfam" id="TIGR01662">
    <property type="entry name" value="HAD-SF-IIIA"/>
    <property type="match status" value="1"/>
</dbReference>
<organism evidence="1 2">
    <name type="scientific">Streptococcus equi subsp. zooepidemicus</name>
    <dbReference type="NCBI Taxonomy" id="40041"/>
    <lineage>
        <taxon>Bacteria</taxon>
        <taxon>Bacillati</taxon>
        <taxon>Bacillota</taxon>
        <taxon>Bacilli</taxon>
        <taxon>Lactobacillales</taxon>
        <taxon>Streptococcaceae</taxon>
        <taxon>Streptococcus</taxon>
    </lineage>
</organism>
<name>A0A7Z8ZZ06_STRSZ</name>
<gene>
    <name evidence="1" type="ORF">NCTC6180_02241</name>
</gene>
<evidence type="ECO:0000313" key="2">
    <source>
        <dbReference type="Proteomes" id="UP000269903"/>
    </source>
</evidence>
<dbReference type="InterPro" id="IPR006549">
    <property type="entry name" value="HAD-SF_hydro_IIIA"/>
</dbReference>
<dbReference type="EMBL" id="LR134317">
    <property type="protein sequence ID" value="VEF09970.1"/>
    <property type="molecule type" value="Genomic_DNA"/>
</dbReference>
<dbReference type="GO" id="GO:0008962">
    <property type="term" value="F:phosphatidylglycerophosphatase activity"/>
    <property type="evidence" value="ECO:0007669"/>
    <property type="project" value="InterPro"/>
</dbReference>
<protein>
    <submittedName>
        <fullName evidence="1">Hydrolase HAD subfamily IIIA</fullName>
    </submittedName>
</protein>
<accession>A0A7Z8ZZ06</accession>
<sequence>MSVDDYRPTYAVAAVYDLRANDLLRQGITAVLVDLDNTLIAWDNPDGTPEVRAWLDEMTIADISVVVVSNNTYSRVERAVSRFGVDFIARAMKPFAYGINKAIDRYGFDRDEVIMVGDQLMTDIRASHRAGIKSVLVKPLVTSDAWNTKVNRWRERRVLAKLEEKYGRLVYQKGFNGRIILYRLRYSDPNDKKARGWLYTCCCFGKGN</sequence>
<dbReference type="Proteomes" id="UP000269903">
    <property type="component" value="Chromosome"/>
</dbReference>
<dbReference type="SUPFAM" id="SSF56784">
    <property type="entry name" value="HAD-like"/>
    <property type="match status" value="1"/>
</dbReference>
<dbReference type="InterPro" id="IPR010021">
    <property type="entry name" value="PGPP1/Gep4"/>
</dbReference>
<dbReference type="CDD" id="cd16416">
    <property type="entry name" value="HAD_BsYqeG-like"/>
    <property type="match status" value="1"/>
</dbReference>
<reference evidence="1 2" key="1">
    <citation type="submission" date="2018-12" db="EMBL/GenBank/DDBJ databases">
        <authorList>
            <consortium name="Pathogen Informatics"/>
        </authorList>
    </citation>
    <scope>NUCLEOTIDE SEQUENCE [LARGE SCALE GENOMIC DNA]</scope>
    <source>
        <strain evidence="1 2">NCTC6180</strain>
    </source>
</reference>
<dbReference type="InterPro" id="IPR023214">
    <property type="entry name" value="HAD_sf"/>
</dbReference>
<dbReference type="NCBIfam" id="TIGR01668">
    <property type="entry name" value="YqeG_hyp_ppase"/>
    <property type="match status" value="1"/>
</dbReference>